<comment type="caution">
    <text evidence="2">The sequence shown here is derived from an EMBL/GenBank/DDBJ whole genome shotgun (WGS) entry which is preliminary data.</text>
</comment>
<evidence type="ECO:0000313" key="3">
    <source>
        <dbReference type="Proteomes" id="UP001604277"/>
    </source>
</evidence>
<keyword evidence="3" id="KW-1185">Reference proteome</keyword>
<dbReference type="AlphaFoldDB" id="A0ABD1QCM6"/>
<feature type="compositionally biased region" description="Basic and acidic residues" evidence="1">
    <location>
        <begin position="65"/>
        <end position="79"/>
    </location>
</feature>
<name>A0ABD1QCM6_9LAMI</name>
<dbReference type="Proteomes" id="UP001604277">
    <property type="component" value="Unassembled WGS sequence"/>
</dbReference>
<feature type="region of interest" description="Disordered" evidence="1">
    <location>
        <begin position="47"/>
        <end position="83"/>
    </location>
</feature>
<dbReference type="EMBL" id="JBFOLJ010000015">
    <property type="protein sequence ID" value="KAL2473974.1"/>
    <property type="molecule type" value="Genomic_DNA"/>
</dbReference>
<accession>A0ABD1QCM6</accession>
<protein>
    <submittedName>
        <fullName evidence="2">Uncharacterized protein</fullName>
    </submittedName>
</protein>
<sequence>MNGLVAKDKFHVSYRGAALNSSLSQTDNSTNSKSIYPSYLTNKKSDLVSYTRETSSSSKQKGKRAHIDHGEAHDCSNHDAKKHKKVVETESACQVISSPDRQRGKYVRSVARLTKDWCLQPSLPLPLPCAVHQSTVTYGLLSGE</sequence>
<reference evidence="3" key="1">
    <citation type="submission" date="2024-07" db="EMBL/GenBank/DDBJ databases">
        <title>Two chromosome-level genome assemblies of Korean endemic species Abeliophyllum distichum and Forsythia ovata (Oleaceae).</title>
        <authorList>
            <person name="Jang H."/>
        </authorList>
    </citation>
    <scope>NUCLEOTIDE SEQUENCE [LARGE SCALE GENOMIC DNA]</scope>
</reference>
<organism evidence="2 3">
    <name type="scientific">Forsythia ovata</name>
    <dbReference type="NCBI Taxonomy" id="205694"/>
    <lineage>
        <taxon>Eukaryota</taxon>
        <taxon>Viridiplantae</taxon>
        <taxon>Streptophyta</taxon>
        <taxon>Embryophyta</taxon>
        <taxon>Tracheophyta</taxon>
        <taxon>Spermatophyta</taxon>
        <taxon>Magnoliopsida</taxon>
        <taxon>eudicotyledons</taxon>
        <taxon>Gunneridae</taxon>
        <taxon>Pentapetalae</taxon>
        <taxon>asterids</taxon>
        <taxon>lamiids</taxon>
        <taxon>Lamiales</taxon>
        <taxon>Oleaceae</taxon>
        <taxon>Forsythieae</taxon>
        <taxon>Forsythia</taxon>
    </lineage>
</organism>
<evidence type="ECO:0000256" key="1">
    <source>
        <dbReference type="SAM" id="MobiDB-lite"/>
    </source>
</evidence>
<proteinExistence type="predicted"/>
<gene>
    <name evidence="2" type="ORF">Fot_49710</name>
</gene>
<evidence type="ECO:0000313" key="2">
    <source>
        <dbReference type="EMBL" id="KAL2473974.1"/>
    </source>
</evidence>